<evidence type="ECO:0000256" key="1">
    <source>
        <dbReference type="ARBA" id="ARBA00022630"/>
    </source>
</evidence>
<feature type="domain" description="FAD/NAD(P)-binding" evidence="3">
    <location>
        <begin position="9"/>
        <end position="144"/>
    </location>
</feature>
<reference evidence="4" key="1">
    <citation type="submission" date="2022-09" db="EMBL/GenBank/DDBJ databases">
        <title>Tahibacter sp. nov., isolated from a fresh water.</title>
        <authorList>
            <person name="Baek J.H."/>
            <person name="Lee J.K."/>
            <person name="Kim J.M."/>
            <person name="Jeon C.O."/>
        </authorList>
    </citation>
    <scope>NUCLEOTIDE SEQUENCE</scope>
    <source>
        <strain evidence="4">W38</strain>
    </source>
</reference>
<dbReference type="SUPFAM" id="SSF51905">
    <property type="entry name" value="FAD/NAD(P)-binding domain"/>
    <property type="match status" value="1"/>
</dbReference>
<gene>
    <name evidence="4" type="ORF">N4264_20045</name>
</gene>
<evidence type="ECO:0000259" key="3">
    <source>
        <dbReference type="Pfam" id="PF07992"/>
    </source>
</evidence>
<dbReference type="InterPro" id="IPR023753">
    <property type="entry name" value="FAD/NAD-binding_dom"/>
</dbReference>
<evidence type="ECO:0000313" key="4">
    <source>
        <dbReference type="EMBL" id="UXI67021.1"/>
    </source>
</evidence>
<dbReference type="EMBL" id="CP104694">
    <property type="protein sequence ID" value="UXI67021.1"/>
    <property type="molecule type" value="Genomic_DNA"/>
</dbReference>
<dbReference type="Pfam" id="PF07992">
    <property type="entry name" value="Pyr_redox_2"/>
    <property type="match status" value="2"/>
</dbReference>
<keyword evidence="1" id="KW-0285">Flavoprotein</keyword>
<protein>
    <submittedName>
        <fullName evidence="4">NAD(P)/FAD-dependent oxidoreductase</fullName>
    </submittedName>
</protein>
<dbReference type="PRINTS" id="PR00469">
    <property type="entry name" value="PNDRDTASEII"/>
</dbReference>
<dbReference type="InterPro" id="IPR036188">
    <property type="entry name" value="FAD/NAD-bd_sf"/>
</dbReference>
<keyword evidence="2" id="KW-0560">Oxidoreductase</keyword>
<dbReference type="RefSeq" id="WP_261693997.1">
    <property type="nucleotide sequence ID" value="NZ_CP104694.1"/>
</dbReference>
<dbReference type="Proteomes" id="UP001064632">
    <property type="component" value="Chromosome"/>
</dbReference>
<organism evidence="4 5">
    <name type="scientific">Tahibacter amnicola</name>
    <dbReference type="NCBI Taxonomy" id="2976241"/>
    <lineage>
        <taxon>Bacteria</taxon>
        <taxon>Pseudomonadati</taxon>
        <taxon>Pseudomonadota</taxon>
        <taxon>Gammaproteobacteria</taxon>
        <taxon>Lysobacterales</taxon>
        <taxon>Rhodanobacteraceae</taxon>
        <taxon>Tahibacter</taxon>
    </lineage>
</organism>
<dbReference type="InterPro" id="IPR050097">
    <property type="entry name" value="Ferredoxin-NADP_redctase_2"/>
</dbReference>
<feature type="domain" description="FAD/NAD(P)-binding" evidence="3">
    <location>
        <begin position="210"/>
        <end position="283"/>
    </location>
</feature>
<evidence type="ECO:0000256" key="2">
    <source>
        <dbReference type="ARBA" id="ARBA00023002"/>
    </source>
</evidence>
<dbReference type="PANTHER" id="PTHR48105">
    <property type="entry name" value="THIOREDOXIN REDUCTASE 1-RELATED-RELATED"/>
    <property type="match status" value="1"/>
</dbReference>
<proteinExistence type="predicted"/>
<sequence length="311" mass="33350">MDGTETTRDALVVGGGPAGLTAGIYLRRFHRSCMVIDAGESRARWIPESNNCPGFPDGIRGTRLLERMRAQAGTVGVPIERDRVVQIAAGDSTFAVQTLGGQRWTARAIVMATGITDQLPPYPWVEKAIATHALRLCAICDAYEVTDAHIGVHGPFEDILSHAQFLSTFSSRITLLPTDDGDEDTQRTARKIGLQVLPPGELTFDGKHISHRNGHGSREAFDTVYAYFGASSAAELVVPLGVRQNKKRELEVDRHQMTAVQGIYAVGDIVGGLNQIAVAVGQAAVAACAIHDRLPDNPRAPPAAQGRARSA</sequence>
<name>A0ABY6BBT4_9GAMM</name>
<evidence type="ECO:0000313" key="5">
    <source>
        <dbReference type="Proteomes" id="UP001064632"/>
    </source>
</evidence>
<dbReference type="Gene3D" id="3.50.50.60">
    <property type="entry name" value="FAD/NAD(P)-binding domain"/>
    <property type="match status" value="2"/>
</dbReference>
<accession>A0ABY6BBT4</accession>
<keyword evidence="5" id="KW-1185">Reference proteome</keyword>
<dbReference type="PRINTS" id="PR00368">
    <property type="entry name" value="FADPNR"/>
</dbReference>